<dbReference type="Pfam" id="PF13829">
    <property type="entry name" value="DUF4191"/>
    <property type="match status" value="1"/>
</dbReference>
<evidence type="ECO:0000313" key="3">
    <source>
        <dbReference type="EMBL" id="PFG32881.1"/>
    </source>
</evidence>
<dbReference type="Proteomes" id="UP000225548">
    <property type="component" value="Unassembled WGS sequence"/>
</dbReference>
<dbReference type="OrthoDB" id="8479889at2"/>
<gene>
    <name evidence="3" type="ORF">ATL42_0733</name>
</gene>
<feature type="transmembrane region" description="Helical" evidence="2">
    <location>
        <begin position="75"/>
        <end position="94"/>
    </location>
</feature>
<dbReference type="RefSeq" id="WP_098454184.1">
    <property type="nucleotide sequence ID" value="NZ_PDJG01000001.1"/>
</dbReference>
<feature type="region of interest" description="Disordered" evidence="1">
    <location>
        <begin position="228"/>
        <end position="249"/>
    </location>
</feature>
<evidence type="ECO:0000256" key="1">
    <source>
        <dbReference type="SAM" id="MobiDB-lite"/>
    </source>
</evidence>
<feature type="compositionally biased region" description="Basic and acidic residues" evidence="1">
    <location>
        <begin position="235"/>
        <end position="249"/>
    </location>
</feature>
<protein>
    <submittedName>
        <fullName evidence="3">Uncharacterized protein DUF4191</fullName>
    </submittedName>
</protein>
<keyword evidence="4" id="KW-1185">Reference proteome</keyword>
<evidence type="ECO:0000313" key="4">
    <source>
        <dbReference type="Proteomes" id="UP000225548"/>
    </source>
</evidence>
<organism evidence="3 4">
    <name type="scientific">Sanguibacter antarcticus</name>
    <dbReference type="NCBI Taxonomy" id="372484"/>
    <lineage>
        <taxon>Bacteria</taxon>
        <taxon>Bacillati</taxon>
        <taxon>Actinomycetota</taxon>
        <taxon>Actinomycetes</taxon>
        <taxon>Micrococcales</taxon>
        <taxon>Sanguibacteraceae</taxon>
        <taxon>Sanguibacter</taxon>
    </lineage>
</organism>
<proteinExistence type="predicted"/>
<keyword evidence="2" id="KW-0472">Membrane</keyword>
<dbReference type="EMBL" id="PDJG01000001">
    <property type="protein sequence ID" value="PFG32881.1"/>
    <property type="molecule type" value="Genomic_DNA"/>
</dbReference>
<reference evidence="3 4" key="1">
    <citation type="submission" date="2017-10" db="EMBL/GenBank/DDBJ databases">
        <title>Sequencing the genomes of 1000 actinobacteria strains.</title>
        <authorList>
            <person name="Klenk H.-P."/>
        </authorList>
    </citation>
    <scope>NUCLEOTIDE SEQUENCE [LARGE SCALE GENOMIC DNA]</scope>
    <source>
        <strain evidence="3 4">DSM 18966</strain>
    </source>
</reference>
<name>A0A2A9E2S4_9MICO</name>
<dbReference type="InterPro" id="IPR025445">
    <property type="entry name" value="DUF4191"/>
</dbReference>
<keyword evidence="2" id="KW-0812">Transmembrane</keyword>
<accession>A0A2A9E2S4</accession>
<feature type="transmembrane region" description="Helical" evidence="2">
    <location>
        <begin position="49"/>
        <end position="69"/>
    </location>
</feature>
<evidence type="ECO:0000256" key="2">
    <source>
        <dbReference type="SAM" id="Phobius"/>
    </source>
</evidence>
<feature type="region of interest" description="Disordered" evidence="1">
    <location>
        <begin position="1"/>
        <end position="26"/>
    </location>
</feature>
<keyword evidence="2" id="KW-1133">Transmembrane helix</keyword>
<sequence>MARKNTDATPTGVAPGAQGAPKQKKPKKIRWYHQIFQAYKMTYARDRKAPWVMLAAAAGVLAVAVLLGLWWGQVVYLIVVGVPFALLAAMFVLARRAERAQYAEIEGQAGASRAALGTVRRGWSFDDEPVAVDPKTQDLVFRGLGRAGVLLVSEGPSHRVKKLLDAEQRKLGRVLSGVPVIVVQCGSEEGQVPVAKLGRHVQKLKPKLTKAEVGEVGKRLTALGKMRMPIPKGVDPNRARPDRKGMRGR</sequence>
<comment type="caution">
    <text evidence="3">The sequence shown here is derived from an EMBL/GenBank/DDBJ whole genome shotgun (WGS) entry which is preliminary data.</text>
</comment>
<dbReference type="AlphaFoldDB" id="A0A2A9E2S4"/>